<sequence length="60" mass="6787">MPLLRLLTTSYLTQNQELVTEIKELLHKKQKIAAVKLVKTNTGLSLHDALNFVDQVKISV</sequence>
<gene>
    <name evidence="1" type="ORF">M23134_08226</name>
</gene>
<protein>
    <submittedName>
        <fullName evidence="1">Uncharacterized protein</fullName>
    </submittedName>
</protein>
<keyword evidence="2" id="KW-1185">Reference proteome</keyword>
<dbReference type="AlphaFoldDB" id="A1ZHC8"/>
<organism evidence="1 2">
    <name type="scientific">Microscilla marina ATCC 23134</name>
    <dbReference type="NCBI Taxonomy" id="313606"/>
    <lineage>
        <taxon>Bacteria</taxon>
        <taxon>Pseudomonadati</taxon>
        <taxon>Bacteroidota</taxon>
        <taxon>Cytophagia</taxon>
        <taxon>Cytophagales</taxon>
        <taxon>Microscillaceae</taxon>
        <taxon>Microscilla</taxon>
    </lineage>
</organism>
<evidence type="ECO:0000313" key="2">
    <source>
        <dbReference type="Proteomes" id="UP000004095"/>
    </source>
</evidence>
<evidence type="ECO:0000313" key="1">
    <source>
        <dbReference type="EMBL" id="EAY30397.1"/>
    </source>
</evidence>
<reference evidence="1 2" key="1">
    <citation type="submission" date="2007-01" db="EMBL/GenBank/DDBJ databases">
        <authorList>
            <person name="Haygood M."/>
            <person name="Podell S."/>
            <person name="Anderson C."/>
            <person name="Hopkinson B."/>
            <person name="Roe K."/>
            <person name="Barbeau K."/>
            <person name="Gaasterland T."/>
            <person name="Ferriera S."/>
            <person name="Johnson J."/>
            <person name="Kravitz S."/>
            <person name="Beeson K."/>
            <person name="Sutton G."/>
            <person name="Rogers Y.-H."/>
            <person name="Friedman R."/>
            <person name="Frazier M."/>
            <person name="Venter J.C."/>
        </authorList>
    </citation>
    <scope>NUCLEOTIDE SEQUENCE [LARGE SCALE GENOMIC DNA]</scope>
    <source>
        <strain evidence="1 2">ATCC 23134</strain>
    </source>
</reference>
<dbReference type="Gene3D" id="3.30.1390.10">
    <property type="match status" value="1"/>
</dbReference>
<dbReference type="InterPro" id="IPR014719">
    <property type="entry name" value="Ribosomal_bL12_C/ClpS-like"/>
</dbReference>
<proteinExistence type="predicted"/>
<dbReference type="Proteomes" id="UP000004095">
    <property type="component" value="Unassembled WGS sequence"/>
</dbReference>
<dbReference type="EMBL" id="AAWS01000007">
    <property type="protein sequence ID" value="EAY30397.1"/>
    <property type="molecule type" value="Genomic_DNA"/>
</dbReference>
<comment type="caution">
    <text evidence="1">The sequence shown here is derived from an EMBL/GenBank/DDBJ whole genome shotgun (WGS) entry which is preliminary data.</text>
</comment>
<accession>A1ZHC8</accession>
<name>A1ZHC8_MICM2</name>